<reference evidence="1 2" key="1">
    <citation type="submission" date="2024-04" db="EMBL/GenBank/DDBJ databases">
        <title>Flavobacterium sp. DGU11 16S ribosomal RNA gene Genome sequencing and assembly.</title>
        <authorList>
            <person name="Park S."/>
        </authorList>
    </citation>
    <scope>NUCLEOTIDE SEQUENCE [LARGE SCALE GENOMIC DNA]</scope>
    <source>
        <strain evidence="1 2">DGU11</strain>
    </source>
</reference>
<sequence length="181" mass="19936">MKNEKSTAFLYDTHQQAEHVVGELQENGADMKLISMVMTHFKNCSTPIGYYEAGARVKKLGNYGRSFDTLTGSALLVLPGLGPLLIIGPFANAIVRVLEAKPTAGAEGVVCAALQSLGVPLHEARKHETLIKTGKFMLVVQGMQDRLRQPIDKPPFRIARHYLREDNRKIILSGGEHSPFQ</sequence>
<dbReference type="PANTHER" id="PTHR36109:SF2">
    <property type="entry name" value="MEMBRANE PROTEIN"/>
    <property type="match status" value="1"/>
</dbReference>
<name>A0ABU9HYW1_9FLAO</name>
<dbReference type="InterPro" id="IPR052948">
    <property type="entry name" value="Low_temp-induced_all0457"/>
</dbReference>
<gene>
    <name evidence="1" type="ORF">AAEO56_11920</name>
</gene>
<dbReference type="PANTHER" id="PTHR36109">
    <property type="entry name" value="MEMBRANE PROTEIN-RELATED"/>
    <property type="match status" value="1"/>
</dbReference>
<proteinExistence type="predicted"/>
<dbReference type="Proteomes" id="UP001464555">
    <property type="component" value="Unassembled WGS sequence"/>
</dbReference>
<dbReference type="EMBL" id="JBBYHR010000006">
    <property type="protein sequence ID" value="MEL1244974.1"/>
    <property type="molecule type" value="Genomic_DNA"/>
</dbReference>
<keyword evidence="2" id="KW-1185">Reference proteome</keyword>
<protein>
    <submittedName>
        <fullName evidence="1">Uncharacterized protein</fullName>
    </submittedName>
</protein>
<organism evidence="1 2">
    <name type="scientific">Flavobacterium arundinis</name>
    <dbReference type="NCBI Taxonomy" id="3139143"/>
    <lineage>
        <taxon>Bacteria</taxon>
        <taxon>Pseudomonadati</taxon>
        <taxon>Bacteroidota</taxon>
        <taxon>Flavobacteriia</taxon>
        <taxon>Flavobacteriales</taxon>
        <taxon>Flavobacteriaceae</taxon>
        <taxon>Flavobacterium</taxon>
    </lineage>
</organism>
<accession>A0ABU9HYW1</accession>
<dbReference type="RefSeq" id="WP_341697289.1">
    <property type="nucleotide sequence ID" value="NZ_JBBYHR010000006.1"/>
</dbReference>
<evidence type="ECO:0000313" key="2">
    <source>
        <dbReference type="Proteomes" id="UP001464555"/>
    </source>
</evidence>
<comment type="caution">
    <text evidence="1">The sequence shown here is derived from an EMBL/GenBank/DDBJ whole genome shotgun (WGS) entry which is preliminary data.</text>
</comment>
<evidence type="ECO:0000313" key="1">
    <source>
        <dbReference type="EMBL" id="MEL1244974.1"/>
    </source>
</evidence>